<feature type="transmembrane region" description="Helical" evidence="7">
    <location>
        <begin position="97"/>
        <end position="113"/>
    </location>
</feature>
<feature type="transmembrane region" description="Helical" evidence="7">
    <location>
        <begin position="65"/>
        <end position="85"/>
    </location>
</feature>
<dbReference type="EMBL" id="JAAVMX010000003">
    <property type="protein sequence ID" value="KAF4509996.1"/>
    <property type="molecule type" value="Genomic_DNA"/>
</dbReference>
<dbReference type="OrthoDB" id="263957at2759"/>
<dbReference type="AlphaFoldDB" id="A0A8H4PT31"/>
<feature type="transmembrane region" description="Helical" evidence="7">
    <location>
        <begin position="125"/>
        <end position="146"/>
    </location>
</feature>
<evidence type="ECO:0000313" key="8">
    <source>
        <dbReference type="EMBL" id="KAF4509996.1"/>
    </source>
</evidence>
<dbReference type="GO" id="GO:0005886">
    <property type="term" value="C:plasma membrane"/>
    <property type="evidence" value="ECO:0007669"/>
    <property type="project" value="UniProtKB-SubCell"/>
</dbReference>
<evidence type="ECO:0000256" key="5">
    <source>
        <dbReference type="ARBA" id="ARBA00022989"/>
    </source>
</evidence>
<sequence>MRGCSTAAPPYGQIMPEAWRQREEARRCIMSSAPPGLFPDRQSRCRVSLRNQILSATYTIESVQFGAFCIFEAAIGAVFPLIALLKSQHIDDADRNLVYSMFRLPLNVLVLLVHSLDREGDEHRIAVFMAVARTLLTASTIGLDVLGTSYMFHQVKTRPGPSSLKRRC</sequence>
<evidence type="ECO:0000313" key="9">
    <source>
        <dbReference type="Proteomes" id="UP000557566"/>
    </source>
</evidence>
<proteinExistence type="predicted"/>
<name>A0A8H4PT31_9HYPO</name>
<accession>A0A8H4PT31</accession>
<evidence type="ECO:0000256" key="4">
    <source>
        <dbReference type="ARBA" id="ARBA00022692"/>
    </source>
</evidence>
<protein>
    <submittedName>
        <fullName evidence="8">Uncharacterized protein</fullName>
    </submittedName>
</protein>
<keyword evidence="2" id="KW-0813">Transport</keyword>
<gene>
    <name evidence="8" type="ORF">G6O67_001925</name>
</gene>
<comment type="subcellular location">
    <subcellularLocation>
        <location evidence="1">Cell membrane</location>
        <topology evidence="1">Multi-pass membrane protein</topology>
    </subcellularLocation>
</comment>
<dbReference type="PANTHER" id="PTHR23516">
    <property type="entry name" value="SAM (S-ADENOSYL METHIONINE) TRANSPORTER"/>
    <property type="match status" value="1"/>
</dbReference>
<dbReference type="Proteomes" id="UP000557566">
    <property type="component" value="Unassembled WGS sequence"/>
</dbReference>
<comment type="caution">
    <text evidence="8">The sequence shown here is derived from an EMBL/GenBank/DDBJ whole genome shotgun (WGS) entry which is preliminary data.</text>
</comment>
<dbReference type="InterPro" id="IPR008509">
    <property type="entry name" value="MOT2/MFSD5"/>
</dbReference>
<keyword evidence="5 7" id="KW-1133">Transmembrane helix</keyword>
<keyword evidence="4 7" id="KW-0812">Transmembrane</keyword>
<evidence type="ECO:0000256" key="6">
    <source>
        <dbReference type="ARBA" id="ARBA00023136"/>
    </source>
</evidence>
<evidence type="ECO:0000256" key="3">
    <source>
        <dbReference type="ARBA" id="ARBA00022475"/>
    </source>
</evidence>
<keyword evidence="6 7" id="KW-0472">Membrane</keyword>
<keyword evidence="3" id="KW-1003">Cell membrane</keyword>
<dbReference type="GO" id="GO:0015098">
    <property type="term" value="F:molybdate ion transmembrane transporter activity"/>
    <property type="evidence" value="ECO:0007669"/>
    <property type="project" value="InterPro"/>
</dbReference>
<organism evidence="8 9">
    <name type="scientific">Ophiocordyceps sinensis</name>
    <dbReference type="NCBI Taxonomy" id="72228"/>
    <lineage>
        <taxon>Eukaryota</taxon>
        <taxon>Fungi</taxon>
        <taxon>Dikarya</taxon>
        <taxon>Ascomycota</taxon>
        <taxon>Pezizomycotina</taxon>
        <taxon>Sordariomycetes</taxon>
        <taxon>Hypocreomycetidae</taxon>
        <taxon>Hypocreales</taxon>
        <taxon>Ophiocordycipitaceae</taxon>
        <taxon>Ophiocordyceps</taxon>
    </lineage>
</organism>
<evidence type="ECO:0000256" key="1">
    <source>
        <dbReference type="ARBA" id="ARBA00004651"/>
    </source>
</evidence>
<dbReference type="PANTHER" id="PTHR23516:SF1">
    <property type="entry name" value="MOLYBDATE-ANION TRANSPORTER"/>
    <property type="match status" value="1"/>
</dbReference>
<evidence type="ECO:0000256" key="7">
    <source>
        <dbReference type="SAM" id="Phobius"/>
    </source>
</evidence>
<keyword evidence="9" id="KW-1185">Reference proteome</keyword>
<reference evidence="8 9" key="1">
    <citation type="journal article" date="2020" name="Genome Biol. Evol.">
        <title>A new high-quality draft genome assembly of the Chinese cordyceps Ophiocordyceps sinensis.</title>
        <authorList>
            <person name="Shu R."/>
            <person name="Zhang J."/>
            <person name="Meng Q."/>
            <person name="Zhang H."/>
            <person name="Zhou G."/>
            <person name="Li M."/>
            <person name="Wu P."/>
            <person name="Zhao Y."/>
            <person name="Chen C."/>
            <person name="Qin Q."/>
        </authorList>
    </citation>
    <scope>NUCLEOTIDE SEQUENCE [LARGE SCALE GENOMIC DNA]</scope>
    <source>
        <strain evidence="8 9">IOZ07</strain>
    </source>
</reference>
<evidence type="ECO:0000256" key="2">
    <source>
        <dbReference type="ARBA" id="ARBA00022448"/>
    </source>
</evidence>